<reference evidence="2" key="2">
    <citation type="submission" date="2020-09" db="EMBL/GenBank/DDBJ databases">
        <authorList>
            <person name="Sun Q."/>
            <person name="Zhou Y."/>
        </authorList>
    </citation>
    <scope>NUCLEOTIDE SEQUENCE</scope>
    <source>
        <strain evidence="2">CGMCC 1.12187</strain>
    </source>
</reference>
<comment type="caution">
    <text evidence="2">The sequence shown here is derived from an EMBL/GenBank/DDBJ whole genome shotgun (WGS) entry which is preliminary data.</text>
</comment>
<reference evidence="2" key="1">
    <citation type="journal article" date="2014" name="Int. J. Syst. Evol. Microbiol.">
        <title>Complete genome sequence of Corynebacterium casei LMG S-19264T (=DSM 44701T), isolated from a smear-ripened cheese.</title>
        <authorList>
            <consortium name="US DOE Joint Genome Institute (JGI-PGF)"/>
            <person name="Walter F."/>
            <person name="Albersmeier A."/>
            <person name="Kalinowski J."/>
            <person name="Ruckert C."/>
        </authorList>
    </citation>
    <scope>NUCLEOTIDE SEQUENCE</scope>
    <source>
        <strain evidence="2">CGMCC 1.12187</strain>
    </source>
</reference>
<feature type="region of interest" description="Disordered" evidence="1">
    <location>
        <begin position="1"/>
        <end position="22"/>
    </location>
</feature>
<sequence length="129" mass="14027">MRDRRSSPPELPGPTTATPRFEGARRAYLRARHELTVAALDELVLRVRTRHPSAATMLLVYDDVEDGLYLAGVTDGSGRPLGLDGPLLDDRTSHQIMGNLNGPDLAVLAGVRHDPASLSYEVTLAEREA</sequence>
<dbReference type="RefSeq" id="WP_188539950.1">
    <property type="nucleotide sequence ID" value="NZ_BMEQ01000034.1"/>
</dbReference>
<proteinExistence type="predicted"/>
<evidence type="ECO:0000313" key="2">
    <source>
        <dbReference type="EMBL" id="GGG69359.1"/>
    </source>
</evidence>
<dbReference type="EMBL" id="BMEQ01000034">
    <property type="protein sequence ID" value="GGG69359.1"/>
    <property type="molecule type" value="Genomic_DNA"/>
</dbReference>
<evidence type="ECO:0000256" key="1">
    <source>
        <dbReference type="SAM" id="MobiDB-lite"/>
    </source>
</evidence>
<dbReference type="AlphaFoldDB" id="A0A917M0G1"/>
<keyword evidence="3" id="KW-1185">Reference proteome</keyword>
<protein>
    <submittedName>
        <fullName evidence="2">Uncharacterized protein</fullName>
    </submittedName>
</protein>
<name>A0A917M0G1_9MICC</name>
<evidence type="ECO:0000313" key="3">
    <source>
        <dbReference type="Proteomes" id="UP000638848"/>
    </source>
</evidence>
<gene>
    <name evidence="2" type="ORF">GCM10011374_37200</name>
</gene>
<accession>A0A917M0G1</accession>
<dbReference type="Proteomes" id="UP000638848">
    <property type="component" value="Unassembled WGS sequence"/>
</dbReference>
<organism evidence="2 3">
    <name type="scientific">Kocuria dechangensis</name>
    <dbReference type="NCBI Taxonomy" id="1176249"/>
    <lineage>
        <taxon>Bacteria</taxon>
        <taxon>Bacillati</taxon>
        <taxon>Actinomycetota</taxon>
        <taxon>Actinomycetes</taxon>
        <taxon>Micrococcales</taxon>
        <taxon>Micrococcaceae</taxon>
        <taxon>Kocuria</taxon>
    </lineage>
</organism>